<protein>
    <recommendedName>
        <fullName evidence="5">Outer membrane protein beta-barrel domain-containing protein</fullName>
    </recommendedName>
</protein>
<dbReference type="EMBL" id="SKFH01000010">
    <property type="protein sequence ID" value="TCZ72782.1"/>
    <property type="molecule type" value="Genomic_DNA"/>
</dbReference>
<accession>A0A4V2WMS5</accession>
<reference evidence="3 4" key="1">
    <citation type="submission" date="2019-03" db="EMBL/GenBank/DDBJ databases">
        <authorList>
            <person name="Kim M.K.M."/>
        </authorList>
    </citation>
    <scope>NUCLEOTIDE SEQUENCE [LARGE SCALE GENOMIC DNA]</scope>
    <source>
        <strain evidence="3 4">17J68-15</strain>
    </source>
</reference>
<sequence length="547" mass="59169">MSKRPFEETDQHWSDVPLPDADAAWKDMNALLDKDERDRKGPPLLPAFLSGCTGWALLLLVLAGSAVGIYWRQLFPAREQGVTHAATPSSTGNQAQPIATRPEREADGDPNGTAVAPPPGPARANGPNHTASTPAAATPPEQAAGSRRTDVPVPAGKPSTHGSDAVATIPNPAGNAGGSTKPRTQFPDPAPTHGSGTARRNNRNRTLPVAHTGTPQKPRVRRSDNSTAGSGGVQYPLAGARKDTSGAATAVDPARKPGLRPTVTDSAFLATNSELKRRRYQEPGSIVPASALQAPDSAAKTATLTPTATGDSALAAVAAEAAKKKARRAPWFSAGVGISQAVPIGGQQGSGANYRGRFNPLSEHVPALWLRAQQGRWFLQGEARFNAPQLVPAFAFSQKTRWDTGAHAVQTDRQQLRKAWYHQFPLTLNYNVLPRWSIGAGAQWSVLYRAAGDRITLRRDISSTQTSESRMPFQVPGYRDSFLYRSQWQLVLQTEVGWRRWGLGLRYRSDLQPFLRYTQPDGTVSDVSNEAFEATLRFRVWQSKKRK</sequence>
<evidence type="ECO:0000313" key="4">
    <source>
        <dbReference type="Proteomes" id="UP000295164"/>
    </source>
</evidence>
<name>A0A4V2WMS5_9BACT</name>
<feature type="compositionally biased region" description="Polar residues" evidence="1">
    <location>
        <begin position="86"/>
        <end position="97"/>
    </location>
</feature>
<dbReference type="RefSeq" id="WP_131851705.1">
    <property type="nucleotide sequence ID" value="NZ_SKFH01000010.1"/>
</dbReference>
<keyword evidence="2" id="KW-0472">Membrane</keyword>
<comment type="caution">
    <text evidence="3">The sequence shown here is derived from an EMBL/GenBank/DDBJ whole genome shotgun (WGS) entry which is preliminary data.</text>
</comment>
<feature type="transmembrane region" description="Helical" evidence="2">
    <location>
        <begin position="44"/>
        <end position="71"/>
    </location>
</feature>
<evidence type="ECO:0008006" key="5">
    <source>
        <dbReference type="Google" id="ProtNLM"/>
    </source>
</evidence>
<proteinExistence type="predicted"/>
<organism evidence="3 4">
    <name type="scientific">Flaviaesturariibacter aridisoli</name>
    <dbReference type="NCBI Taxonomy" id="2545761"/>
    <lineage>
        <taxon>Bacteria</taxon>
        <taxon>Pseudomonadati</taxon>
        <taxon>Bacteroidota</taxon>
        <taxon>Chitinophagia</taxon>
        <taxon>Chitinophagales</taxon>
        <taxon>Chitinophagaceae</taxon>
        <taxon>Flaviaestuariibacter</taxon>
    </lineage>
</organism>
<feature type="compositionally biased region" description="Low complexity" evidence="1">
    <location>
        <begin position="122"/>
        <end position="144"/>
    </location>
</feature>
<dbReference type="Proteomes" id="UP000295164">
    <property type="component" value="Unassembled WGS sequence"/>
</dbReference>
<keyword evidence="4" id="KW-1185">Reference proteome</keyword>
<gene>
    <name evidence="3" type="ORF">E0486_08350</name>
</gene>
<keyword evidence="2" id="KW-0812">Transmembrane</keyword>
<evidence type="ECO:0000256" key="1">
    <source>
        <dbReference type="SAM" id="MobiDB-lite"/>
    </source>
</evidence>
<dbReference type="AlphaFoldDB" id="A0A4V2WMS5"/>
<evidence type="ECO:0000313" key="3">
    <source>
        <dbReference type="EMBL" id="TCZ72782.1"/>
    </source>
</evidence>
<keyword evidence="2" id="KW-1133">Transmembrane helix</keyword>
<evidence type="ECO:0000256" key="2">
    <source>
        <dbReference type="SAM" id="Phobius"/>
    </source>
</evidence>
<feature type="region of interest" description="Disordered" evidence="1">
    <location>
        <begin position="82"/>
        <end position="260"/>
    </location>
</feature>